<evidence type="ECO:0000256" key="6">
    <source>
        <dbReference type="SAM" id="Phobius"/>
    </source>
</evidence>
<reference evidence="7 8" key="1">
    <citation type="submission" date="2018-03" db="EMBL/GenBank/DDBJ databases">
        <title>Draft genome of Nitrosomonas supralitoralis APG5.</title>
        <authorList>
            <person name="Urakawa H."/>
            <person name="Lopez J.V."/>
        </authorList>
    </citation>
    <scope>NUCLEOTIDE SEQUENCE [LARGE SCALE GENOMIC DNA]</scope>
    <source>
        <strain evidence="7 8">APG5</strain>
    </source>
</reference>
<dbReference type="EMBL" id="PXXU01000003">
    <property type="protein sequence ID" value="PSJ18680.1"/>
    <property type="molecule type" value="Genomic_DNA"/>
</dbReference>
<keyword evidence="3 6" id="KW-0812">Transmembrane</keyword>
<evidence type="ECO:0000256" key="3">
    <source>
        <dbReference type="ARBA" id="ARBA00022692"/>
    </source>
</evidence>
<evidence type="ECO:0000256" key="4">
    <source>
        <dbReference type="ARBA" id="ARBA00022989"/>
    </source>
</evidence>
<dbReference type="Proteomes" id="UP000241912">
    <property type="component" value="Unassembled WGS sequence"/>
</dbReference>
<evidence type="ECO:0000256" key="1">
    <source>
        <dbReference type="ARBA" id="ARBA00004651"/>
    </source>
</evidence>
<evidence type="ECO:0000313" key="8">
    <source>
        <dbReference type="Proteomes" id="UP000241912"/>
    </source>
</evidence>
<comment type="caution">
    <text evidence="7">The sequence shown here is derived from an EMBL/GenBank/DDBJ whole genome shotgun (WGS) entry which is preliminary data.</text>
</comment>
<evidence type="ECO:0000256" key="2">
    <source>
        <dbReference type="ARBA" id="ARBA00022475"/>
    </source>
</evidence>
<dbReference type="RefSeq" id="WP_106705487.1">
    <property type="nucleotide sequence ID" value="NZ_PXXU01000003.1"/>
</dbReference>
<dbReference type="AlphaFoldDB" id="A0A2P7NYZ3"/>
<keyword evidence="4 6" id="KW-1133">Transmembrane helix</keyword>
<name>A0A2P7NYZ3_9PROT</name>
<dbReference type="InterPro" id="IPR005598">
    <property type="entry name" value="ATP_synth_I"/>
</dbReference>
<accession>A0A2P7NYZ3</accession>
<sequence>MSWIKNRPLRIVLRIQLLITFALVIVFWFILDMHSAISAMLGGATSVISSAAFAFMISRHKGYTAGETIRTALRAEAVKIILTVGLLWMVFKLYANVNAFVFIGTFVLMVLVYSMALLLKDDTKDKINS</sequence>
<organism evidence="7 8">
    <name type="scientific">Nitrosomonas supralitoralis</name>
    <dbReference type="NCBI Taxonomy" id="2116706"/>
    <lineage>
        <taxon>Bacteria</taxon>
        <taxon>Pseudomonadati</taxon>
        <taxon>Pseudomonadota</taxon>
        <taxon>Betaproteobacteria</taxon>
        <taxon>Nitrosomonadales</taxon>
        <taxon>Nitrosomonadaceae</taxon>
        <taxon>Nitrosomonas</taxon>
    </lineage>
</organism>
<keyword evidence="2" id="KW-1003">Cell membrane</keyword>
<feature type="transmembrane region" description="Helical" evidence="6">
    <location>
        <begin position="100"/>
        <end position="119"/>
    </location>
</feature>
<protein>
    <submittedName>
        <fullName evidence="7">F0F1 ATP synthase subunit I</fullName>
    </submittedName>
</protein>
<dbReference type="OrthoDB" id="8562279at2"/>
<gene>
    <name evidence="7" type="ORF">C7H79_01280</name>
</gene>
<keyword evidence="5 6" id="KW-0472">Membrane</keyword>
<evidence type="ECO:0000313" key="7">
    <source>
        <dbReference type="EMBL" id="PSJ18680.1"/>
    </source>
</evidence>
<dbReference type="Pfam" id="PF03899">
    <property type="entry name" value="ATP-synt_I"/>
    <property type="match status" value="1"/>
</dbReference>
<keyword evidence="8" id="KW-1185">Reference proteome</keyword>
<proteinExistence type="predicted"/>
<feature type="transmembrane region" description="Helical" evidence="6">
    <location>
        <begin position="37"/>
        <end position="57"/>
    </location>
</feature>
<comment type="subcellular location">
    <subcellularLocation>
        <location evidence="1">Cell membrane</location>
        <topology evidence="1">Multi-pass membrane protein</topology>
    </subcellularLocation>
</comment>
<feature type="transmembrane region" description="Helical" evidence="6">
    <location>
        <begin position="77"/>
        <end position="94"/>
    </location>
</feature>
<evidence type="ECO:0000256" key="5">
    <source>
        <dbReference type="ARBA" id="ARBA00023136"/>
    </source>
</evidence>
<feature type="transmembrane region" description="Helical" evidence="6">
    <location>
        <begin position="12"/>
        <end position="31"/>
    </location>
</feature>
<dbReference type="GO" id="GO:0005886">
    <property type="term" value="C:plasma membrane"/>
    <property type="evidence" value="ECO:0007669"/>
    <property type="project" value="UniProtKB-SubCell"/>
</dbReference>